<dbReference type="InterPro" id="IPR050271">
    <property type="entry name" value="UDP-glycosyltransferase"/>
</dbReference>
<name>A0A9Q0RTG5_BLOTA</name>
<gene>
    <name evidence="4" type="ORF">RDWZM_004260</name>
</gene>
<dbReference type="Proteomes" id="UP001142055">
    <property type="component" value="Chromosome 1"/>
</dbReference>
<sequence>MEKLTILVTPINAVGHVNAVSGALAPMVRRGHRVIMVIEEAFEGKLAKLGFEEFVYRMVKCKDEENPGYPSDGKLIDKYEEFYQIKKSMFYSEKGNKLIESLGYKRYENGYLLPQKQTLTVYAYPNEINYPYIAQKDWFNLEVFNKHINEPEKPLNKIVPIEFFNNTLDGKWSGKWIYLSMGSMGSIDLNLMQRLCDILKDTNHKYIVSKGPRHEEYDLPANMYGERYLPQISIIQHVDLVIGHGGNNTVTEVFAVGKPMIILPIFVDQFDNAQRLHETGYGIRLDVTKFTSKELIDAIETILNDHEMTVKYKIASKRIQMENRHEELANKLESMFGFEAK</sequence>
<keyword evidence="2" id="KW-0328">Glycosyltransferase</keyword>
<evidence type="ECO:0000313" key="4">
    <source>
        <dbReference type="EMBL" id="KAJ6225715.1"/>
    </source>
</evidence>
<evidence type="ECO:0000256" key="3">
    <source>
        <dbReference type="ARBA" id="ARBA00022679"/>
    </source>
</evidence>
<evidence type="ECO:0008006" key="6">
    <source>
        <dbReference type="Google" id="ProtNLM"/>
    </source>
</evidence>
<comment type="caution">
    <text evidence="4">The sequence shown here is derived from an EMBL/GenBank/DDBJ whole genome shotgun (WGS) entry which is preliminary data.</text>
</comment>
<dbReference type="PANTHER" id="PTHR48043:SF145">
    <property type="entry name" value="FI06409P-RELATED"/>
    <property type="match status" value="1"/>
</dbReference>
<evidence type="ECO:0000256" key="1">
    <source>
        <dbReference type="ARBA" id="ARBA00009995"/>
    </source>
</evidence>
<dbReference type="Gene3D" id="3.40.50.2000">
    <property type="entry name" value="Glycogen Phosphorylase B"/>
    <property type="match status" value="2"/>
</dbReference>
<accession>A0A9Q0RTG5</accession>
<comment type="similarity">
    <text evidence="1">Belongs to the UDP-glycosyltransferase family.</text>
</comment>
<dbReference type="PANTHER" id="PTHR48043">
    <property type="entry name" value="EG:EG0003.4 PROTEIN-RELATED"/>
    <property type="match status" value="1"/>
</dbReference>
<organism evidence="4 5">
    <name type="scientific">Blomia tropicalis</name>
    <name type="common">Mite</name>
    <dbReference type="NCBI Taxonomy" id="40697"/>
    <lineage>
        <taxon>Eukaryota</taxon>
        <taxon>Metazoa</taxon>
        <taxon>Ecdysozoa</taxon>
        <taxon>Arthropoda</taxon>
        <taxon>Chelicerata</taxon>
        <taxon>Arachnida</taxon>
        <taxon>Acari</taxon>
        <taxon>Acariformes</taxon>
        <taxon>Sarcoptiformes</taxon>
        <taxon>Astigmata</taxon>
        <taxon>Glycyphagoidea</taxon>
        <taxon>Echimyopodidae</taxon>
        <taxon>Blomia</taxon>
    </lineage>
</organism>
<dbReference type="SUPFAM" id="SSF53756">
    <property type="entry name" value="UDP-Glycosyltransferase/glycogen phosphorylase"/>
    <property type="match status" value="1"/>
</dbReference>
<dbReference type="EMBL" id="JAPWDV010000001">
    <property type="protein sequence ID" value="KAJ6225715.1"/>
    <property type="molecule type" value="Genomic_DNA"/>
</dbReference>
<protein>
    <recommendedName>
        <fullName evidence="6">UDP-glycosyltransferase</fullName>
    </recommendedName>
</protein>
<dbReference type="InterPro" id="IPR002213">
    <property type="entry name" value="UDP_glucos_trans"/>
</dbReference>
<dbReference type="CDD" id="cd03784">
    <property type="entry name" value="GT1_Gtf-like"/>
    <property type="match status" value="1"/>
</dbReference>
<evidence type="ECO:0000313" key="5">
    <source>
        <dbReference type="Proteomes" id="UP001142055"/>
    </source>
</evidence>
<proteinExistence type="inferred from homology"/>
<keyword evidence="5" id="KW-1185">Reference proteome</keyword>
<dbReference type="GO" id="GO:0008194">
    <property type="term" value="F:UDP-glycosyltransferase activity"/>
    <property type="evidence" value="ECO:0007669"/>
    <property type="project" value="InterPro"/>
</dbReference>
<evidence type="ECO:0000256" key="2">
    <source>
        <dbReference type="ARBA" id="ARBA00022676"/>
    </source>
</evidence>
<dbReference type="Pfam" id="PF00201">
    <property type="entry name" value="UDPGT"/>
    <property type="match status" value="1"/>
</dbReference>
<reference evidence="4" key="1">
    <citation type="submission" date="2022-12" db="EMBL/GenBank/DDBJ databases">
        <title>Genome assemblies of Blomia tropicalis.</title>
        <authorList>
            <person name="Cui Y."/>
        </authorList>
    </citation>
    <scope>NUCLEOTIDE SEQUENCE</scope>
    <source>
        <tissue evidence="4">Adult mites</tissue>
    </source>
</reference>
<dbReference type="AlphaFoldDB" id="A0A9Q0RTG5"/>
<keyword evidence="3" id="KW-0808">Transferase</keyword>